<evidence type="ECO:0000313" key="3">
    <source>
        <dbReference type="Proteomes" id="UP000256257"/>
    </source>
</evidence>
<dbReference type="Proteomes" id="UP000256257">
    <property type="component" value="Unassembled WGS sequence"/>
</dbReference>
<protein>
    <recommendedName>
        <fullName evidence="4">Heat induced stress protein YflT</fullName>
    </recommendedName>
</protein>
<comment type="caution">
    <text evidence="2">The sequence shown here is derived from an EMBL/GenBank/DDBJ whole genome shotgun (WGS) entry which is preliminary data.</text>
</comment>
<dbReference type="EMBL" id="QNVV01000005">
    <property type="protein sequence ID" value="REC48210.1"/>
    <property type="molecule type" value="Genomic_DNA"/>
</dbReference>
<evidence type="ECO:0008006" key="4">
    <source>
        <dbReference type="Google" id="ProtNLM"/>
    </source>
</evidence>
<organism evidence="2 3">
    <name type="scientific">Chryseobacterium pennipullorum</name>
    <dbReference type="NCBI Taxonomy" id="2258963"/>
    <lineage>
        <taxon>Bacteria</taxon>
        <taxon>Pseudomonadati</taxon>
        <taxon>Bacteroidota</taxon>
        <taxon>Flavobacteriia</taxon>
        <taxon>Flavobacteriales</taxon>
        <taxon>Weeksellaceae</taxon>
        <taxon>Chryseobacterium group</taxon>
        <taxon>Chryseobacterium</taxon>
    </lineage>
</organism>
<dbReference type="RefSeq" id="WP_115927714.1">
    <property type="nucleotide sequence ID" value="NZ_QNVV01000005.1"/>
</dbReference>
<accession>A0A3D9B3J5</accession>
<evidence type="ECO:0000313" key="2">
    <source>
        <dbReference type="EMBL" id="REC48210.1"/>
    </source>
</evidence>
<sequence length="166" mass="18674">MAYTVISIFPANADAEGVKRELQNQGFNEADIIVSKSKLETESSPDDYEDDVKTKSFWGYVFANDSEMLDAYSKHSVGKHDVIVYAEDFEKAQKAKKILNEKGALEVFKKDTESEVKKDTAGLPEDVYNGIIAKARHNVYFLDPERTYRPNSRGMGDTMDDLGSKD</sequence>
<gene>
    <name evidence="2" type="ORF">DRF67_07690</name>
</gene>
<feature type="region of interest" description="Disordered" evidence="1">
    <location>
        <begin position="146"/>
        <end position="166"/>
    </location>
</feature>
<proteinExistence type="predicted"/>
<dbReference type="AlphaFoldDB" id="A0A3D9B3J5"/>
<evidence type="ECO:0000256" key="1">
    <source>
        <dbReference type="SAM" id="MobiDB-lite"/>
    </source>
</evidence>
<dbReference type="OrthoDB" id="1274046at2"/>
<keyword evidence="3" id="KW-1185">Reference proteome</keyword>
<name>A0A3D9B3J5_9FLAO</name>
<reference evidence="2 3" key="1">
    <citation type="submission" date="2018-06" db="EMBL/GenBank/DDBJ databases">
        <title>Novel Chryseobacterium species.</title>
        <authorList>
            <person name="Newman J."/>
            <person name="Hugo C."/>
            <person name="Oosthuizen L."/>
            <person name="Charimba G."/>
        </authorList>
    </citation>
    <scope>NUCLEOTIDE SEQUENCE [LARGE SCALE GENOMIC DNA]</scope>
    <source>
        <strain evidence="2 3">7_F195</strain>
    </source>
</reference>